<dbReference type="InterPro" id="IPR046533">
    <property type="entry name" value="DUF6598"/>
</dbReference>
<protein>
    <recommendedName>
        <fullName evidence="2">DUF6598 domain-containing protein</fullName>
    </recommendedName>
</protein>
<organism evidence="3 4">
    <name type="scientific">Eleusine coracana subsp. coracana</name>
    <dbReference type="NCBI Taxonomy" id="191504"/>
    <lineage>
        <taxon>Eukaryota</taxon>
        <taxon>Viridiplantae</taxon>
        <taxon>Streptophyta</taxon>
        <taxon>Embryophyta</taxon>
        <taxon>Tracheophyta</taxon>
        <taxon>Spermatophyta</taxon>
        <taxon>Magnoliopsida</taxon>
        <taxon>Liliopsida</taxon>
        <taxon>Poales</taxon>
        <taxon>Poaceae</taxon>
        <taxon>PACMAD clade</taxon>
        <taxon>Chloridoideae</taxon>
        <taxon>Cynodonteae</taxon>
        <taxon>Eleusininae</taxon>
        <taxon>Eleusine</taxon>
    </lineage>
</organism>
<dbReference type="Pfam" id="PF20241">
    <property type="entry name" value="DUF6598"/>
    <property type="match status" value="1"/>
</dbReference>
<dbReference type="PANTHER" id="PTHR33065">
    <property type="entry name" value="OS07G0486400 PROTEIN"/>
    <property type="match status" value="1"/>
</dbReference>
<comment type="caution">
    <text evidence="3">The sequence shown here is derived from an EMBL/GenBank/DDBJ whole genome shotgun (WGS) entry which is preliminary data.</text>
</comment>
<reference evidence="3" key="2">
    <citation type="submission" date="2021-12" db="EMBL/GenBank/DDBJ databases">
        <title>Resequencing data analysis of finger millet.</title>
        <authorList>
            <person name="Hatakeyama M."/>
            <person name="Aluri S."/>
            <person name="Balachadran M.T."/>
            <person name="Sivarajan S.R."/>
            <person name="Poveda L."/>
            <person name="Shimizu-Inatsugi R."/>
            <person name="Schlapbach R."/>
            <person name="Sreeman S.M."/>
            <person name="Shimizu K.K."/>
        </authorList>
    </citation>
    <scope>NUCLEOTIDE SEQUENCE</scope>
</reference>
<reference evidence="3" key="1">
    <citation type="journal article" date="2018" name="DNA Res.">
        <title>Multiple hybrid de novo genome assembly of finger millet, an orphan allotetraploid crop.</title>
        <authorList>
            <person name="Hatakeyama M."/>
            <person name="Aluri S."/>
            <person name="Balachadran M.T."/>
            <person name="Sivarajan S.R."/>
            <person name="Patrignani A."/>
            <person name="Gruter S."/>
            <person name="Poveda L."/>
            <person name="Shimizu-Inatsugi R."/>
            <person name="Baeten J."/>
            <person name="Francoijs K.J."/>
            <person name="Nataraja K.N."/>
            <person name="Reddy Y.A.N."/>
            <person name="Phadnis S."/>
            <person name="Ravikumar R.L."/>
            <person name="Schlapbach R."/>
            <person name="Sreeman S.M."/>
            <person name="Shimizu K.K."/>
        </authorList>
    </citation>
    <scope>NUCLEOTIDE SEQUENCE</scope>
</reference>
<feature type="domain" description="DUF6598" evidence="2">
    <location>
        <begin position="98"/>
        <end position="277"/>
    </location>
</feature>
<dbReference type="PANTHER" id="PTHR33065:SF177">
    <property type="entry name" value="OS08G0141000 PROTEIN"/>
    <property type="match status" value="1"/>
</dbReference>
<evidence type="ECO:0000313" key="3">
    <source>
        <dbReference type="EMBL" id="GJN02704.1"/>
    </source>
</evidence>
<gene>
    <name evidence="3" type="primary">ga20082</name>
    <name evidence="3" type="ORF">PR202_ga20082</name>
</gene>
<dbReference type="AlphaFoldDB" id="A0AAV5CX96"/>
<proteinExistence type="predicted"/>
<name>A0AAV5CX96_ELECO</name>
<feature type="region of interest" description="Disordered" evidence="1">
    <location>
        <begin position="1"/>
        <end position="35"/>
    </location>
</feature>
<evidence type="ECO:0000259" key="2">
    <source>
        <dbReference type="Pfam" id="PF20241"/>
    </source>
</evidence>
<dbReference type="Proteomes" id="UP001054889">
    <property type="component" value="Unassembled WGS sequence"/>
</dbReference>
<dbReference type="EMBL" id="BQKI01000009">
    <property type="protein sequence ID" value="GJN02704.1"/>
    <property type="molecule type" value="Genomic_DNA"/>
</dbReference>
<accession>A0AAV5CX96</accession>
<keyword evidence="4" id="KW-1185">Reference proteome</keyword>
<evidence type="ECO:0000256" key="1">
    <source>
        <dbReference type="SAM" id="MobiDB-lite"/>
    </source>
</evidence>
<evidence type="ECO:0000313" key="4">
    <source>
        <dbReference type="Proteomes" id="UP001054889"/>
    </source>
</evidence>
<sequence length="298" mass="34177">METRMTVPPKRDHKAGDQGDADAAKKRKMEPDAEETDYRLDWDDSWWPCVEPDHKDRELLMDCNAFQARMFCESWNDFYSVSYGPFEAERLIFNTDRPIRAVMVSDHVIFEADLKVKGNIESEDKMFSFLAARFTSHDAETYLIKEDYISKLSKLEFTLGYILHSVEATIDMRVTDGTWLDGFHGKFVAITDSIKEEQVVLLDSGDKEVHLKGDDILLSRSVVSVDNPGELIVSVETWQGVTGKVNLRKHEESFASLEMSRSRGEIDVGFCKIEVTVAWSLFGRHPSRMHLDMYKSVV</sequence>